<proteinExistence type="predicted"/>
<name>A0A5C1YQE5_9PROT</name>
<keyword evidence="2" id="KW-1185">Reference proteome</keyword>
<evidence type="ECO:0000313" key="2">
    <source>
        <dbReference type="Proteomes" id="UP000324536"/>
    </source>
</evidence>
<evidence type="ECO:0000313" key="1">
    <source>
        <dbReference type="EMBL" id="QEO17197.1"/>
    </source>
</evidence>
<dbReference type="RefSeq" id="WP_149278876.1">
    <property type="nucleotide sequence ID" value="NZ_CP043506.1"/>
</dbReference>
<protein>
    <submittedName>
        <fullName evidence="1">Uncharacterized protein</fullName>
    </submittedName>
</protein>
<organism evidence="1 2">
    <name type="scientific">Acetobacter vaccinii</name>
    <dbReference type="NCBI Taxonomy" id="2592655"/>
    <lineage>
        <taxon>Bacteria</taxon>
        <taxon>Pseudomonadati</taxon>
        <taxon>Pseudomonadota</taxon>
        <taxon>Alphaproteobacteria</taxon>
        <taxon>Acetobacterales</taxon>
        <taxon>Acetobacteraceae</taxon>
        <taxon>Acetobacter</taxon>
    </lineage>
</organism>
<gene>
    <name evidence="1" type="ORF">FLP30_05165</name>
</gene>
<accession>A0A5C1YQE5</accession>
<dbReference type="AlphaFoldDB" id="A0A5C1YQE5"/>
<dbReference type="OrthoDB" id="7279028at2"/>
<dbReference type="Proteomes" id="UP000324536">
    <property type="component" value="Chromosome"/>
</dbReference>
<dbReference type="EMBL" id="CP043506">
    <property type="protein sequence ID" value="QEO17197.1"/>
    <property type="molecule type" value="Genomic_DNA"/>
</dbReference>
<dbReference type="KEGG" id="acek:FLP30_05165"/>
<sequence length="60" mass="6606">MKEIDADRLSEARMFLAEIQADAERVNTQAQGNVATPTDVRSGIAMLADKIDTLVDLMRV</sequence>
<reference evidence="1 2" key="1">
    <citation type="submission" date="2019-09" db="EMBL/GenBank/DDBJ databases">
        <title>Genome sequencing of strain KACC 21233.</title>
        <authorList>
            <person name="Heo J."/>
            <person name="Kim S.-J."/>
            <person name="Kim J.-S."/>
            <person name="Hong S.-B."/>
            <person name="Kwon S.-W."/>
        </authorList>
    </citation>
    <scope>NUCLEOTIDE SEQUENCE [LARGE SCALE GENOMIC DNA]</scope>
    <source>
        <strain evidence="1 2">KACC 21233</strain>
    </source>
</reference>